<organism evidence="3 4">
    <name type="scientific">Desulforamulus aquiferis</name>
    <dbReference type="NCBI Taxonomy" id="1397668"/>
    <lineage>
        <taxon>Bacteria</taxon>
        <taxon>Bacillati</taxon>
        <taxon>Bacillota</taxon>
        <taxon>Clostridia</taxon>
        <taxon>Eubacteriales</taxon>
        <taxon>Peptococcaceae</taxon>
        <taxon>Desulforamulus</taxon>
    </lineage>
</organism>
<reference evidence="3" key="2">
    <citation type="submission" date="2023-03" db="EMBL/GenBank/DDBJ databases">
        <authorList>
            <person name="Zhang Z."/>
        </authorList>
    </citation>
    <scope>NUCLEOTIDE SEQUENCE</scope>
    <source>
        <strain evidence="3">DSA</strain>
    </source>
</reference>
<dbReference type="Gene3D" id="3.40.50.150">
    <property type="entry name" value="Vaccinia Virus protein VP39"/>
    <property type="match status" value="1"/>
</dbReference>
<dbReference type="AlphaFoldDB" id="A0AAW7Z7H3"/>
<keyword evidence="1" id="KW-0808">Transferase</keyword>
<keyword evidence="4" id="KW-1185">Reference proteome</keyword>
<evidence type="ECO:0000313" key="3">
    <source>
        <dbReference type="EMBL" id="MDO7785852.1"/>
    </source>
</evidence>
<dbReference type="EMBL" id="JARPTC010000002">
    <property type="protein sequence ID" value="MDO7785852.1"/>
    <property type="molecule type" value="Genomic_DNA"/>
</dbReference>
<dbReference type="GO" id="GO:0008168">
    <property type="term" value="F:methyltransferase activity"/>
    <property type="evidence" value="ECO:0007669"/>
    <property type="project" value="UniProtKB-KW"/>
</dbReference>
<dbReference type="SUPFAM" id="SSF53335">
    <property type="entry name" value="S-adenosyl-L-methionine-dependent methyltransferases"/>
    <property type="match status" value="1"/>
</dbReference>
<accession>A0AAW7Z7H3</accession>
<evidence type="ECO:0000313" key="4">
    <source>
        <dbReference type="Proteomes" id="UP001172911"/>
    </source>
</evidence>
<evidence type="ECO:0000259" key="2">
    <source>
        <dbReference type="Pfam" id="PF08242"/>
    </source>
</evidence>
<name>A0AAW7Z7H3_9FIRM</name>
<dbReference type="RefSeq" id="WP_304540868.1">
    <property type="nucleotide sequence ID" value="NZ_JARPTC010000002.1"/>
</dbReference>
<sequence length="200" mass="22707">MGNTDKFEMIANTYDTPERVQIAKVSSDAIREYLVDAKNKNAIDFGCGTGLVGMNLLNDFRSILFLDTSQNMIHQIKQKISRSNIQNADTLCFDFEKDSLSDLNTDYIFMAQVLLHIKNVELVLSRLYDVLNVGGHLLIVDFNKNEEIVSDMVHNGFEQVKLADIMTKIGYKDIQSKTFYNGSKIFMGHDASMFILDSQK</sequence>
<dbReference type="Proteomes" id="UP001172911">
    <property type="component" value="Unassembled WGS sequence"/>
</dbReference>
<comment type="caution">
    <text evidence="3">The sequence shown here is derived from an EMBL/GenBank/DDBJ whole genome shotgun (WGS) entry which is preliminary data.</text>
</comment>
<reference evidence="3" key="1">
    <citation type="journal article" date="2023" name="J. Hazard. Mater.">
        <title>Anaerobic biodegradation of pyrene and benzo[a]pyrene by a new sulfate-reducing Desulforamulus aquiferis strain DSA.</title>
        <authorList>
            <person name="Zhang Z."/>
            <person name="Sun J."/>
            <person name="Gong X."/>
            <person name="Wang C."/>
            <person name="Wang H."/>
        </authorList>
    </citation>
    <scope>NUCLEOTIDE SEQUENCE</scope>
    <source>
        <strain evidence="3">DSA</strain>
    </source>
</reference>
<protein>
    <submittedName>
        <fullName evidence="3">Class I SAM-dependent methyltransferase</fullName>
    </submittedName>
</protein>
<keyword evidence="3" id="KW-0489">Methyltransferase</keyword>
<gene>
    <name evidence="3" type="ORF">P6N53_01235</name>
</gene>
<dbReference type="InterPro" id="IPR029063">
    <property type="entry name" value="SAM-dependent_MTases_sf"/>
</dbReference>
<dbReference type="GO" id="GO:0032259">
    <property type="term" value="P:methylation"/>
    <property type="evidence" value="ECO:0007669"/>
    <property type="project" value="UniProtKB-KW"/>
</dbReference>
<dbReference type="InterPro" id="IPR013217">
    <property type="entry name" value="Methyltransf_12"/>
</dbReference>
<dbReference type="PANTHER" id="PTHR43861:SF3">
    <property type="entry name" value="PUTATIVE (AFU_ORTHOLOGUE AFUA_2G14390)-RELATED"/>
    <property type="match status" value="1"/>
</dbReference>
<dbReference type="Pfam" id="PF08242">
    <property type="entry name" value="Methyltransf_12"/>
    <property type="match status" value="1"/>
</dbReference>
<feature type="domain" description="Methyltransferase type 12" evidence="2">
    <location>
        <begin position="43"/>
        <end position="137"/>
    </location>
</feature>
<proteinExistence type="predicted"/>
<evidence type="ECO:0000256" key="1">
    <source>
        <dbReference type="ARBA" id="ARBA00022679"/>
    </source>
</evidence>
<dbReference type="PANTHER" id="PTHR43861">
    <property type="entry name" value="TRANS-ACONITATE 2-METHYLTRANSFERASE-RELATED"/>
    <property type="match status" value="1"/>
</dbReference>
<dbReference type="CDD" id="cd02440">
    <property type="entry name" value="AdoMet_MTases"/>
    <property type="match status" value="1"/>
</dbReference>